<comment type="function">
    <text evidence="1 9">May be involved in recombinational repair of damaged DNA.</text>
</comment>
<evidence type="ECO:0000256" key="2">
    <source>
        <dbReference type="ARBA" id="ARBA00009441"/>
    </source>
</evidence>
<dbReference type="InterPro" id="IPR027417">
    <property type="entry name" value="P-loop_NTPase"/>
</dbReference>
<dbReference type="Proteomes" id="UP000183047">
    <property type="component" value="Unassembled WGS sequence"/>
</dbReference>
<dbReference type="GO" id="GO:0043590">
    <property type="term" value="C:bacterial nucleoid"/>
    <property type="evidence" value="ECO:0007669"/>
    <property type="project" value="TreeGrafter"/>
</dbReference>
<dbReference type="NCBIfam" id="TIGR00634">
    <property type="entry name" value="recN"/>
    <property type="match status" value="1"/>
</dbReference>
<name>A0A1G5AC97_9FIRM</name>
<dbReference type="GO" id="GO:0009432">
    <property type="term" value="P:SOS response"/>
    <property type="evidence" value="ECO:0007669"/>
    <property type="project" value="TreeGrafter"/>
</dbReference>
<dbReference type="CDD" id="cd03241">
    <property type="entry name" value="ABC_RecN"/>
    <property type="match status" value="2"/>
</dbReference>
<feature type="domain" description="RecF/RecN/SMC N-terminal" evidence="10">
    <location>
        <begin position="4"/>
        <end position="509"/>
    </location>
</feature>
<proteinExistence type="inferred from homology"/>
<dbReference type="AlphaFoldDB" id="A0A1G5AC97"/>
<evidence type="ECO:0000256" key="3">
    <source>
        <dbReference type="ARBA" id="ARBA00021315"/>
    </source>
</evidence>
<keyword evidence="4" id="KW-0547">Nucleotide-binding</keyword>
<sequence length="570" mass="63639">MLYSLHVKNLALIKEQEIEFSKGLNILTGETGAGKSVVIGSVNLALGAKADPSLIRTGEEYALVELVFGVENDLQRKMLEDLEIPVEEDGTLVIQRKVMQGRSVSKVSGETVTAKQLKDISNILINIHGQNDHQELLYKKKHIEILDNYCMDDLGGLFERLSGEYAKMKDLEKKLSETDIDENTRLRETELLEYEVKEISDAEPVIGEDEQLEVSYRKMVNGRKISEAANTALNLTGSGEMEESASDAVGRAVRELTSVASYDSEIEGLLSQISDVENLLADFNHALSGYIDSLEFDDEEFRTTEDRLNTLNHLKDKYGGSIEQVLKSLEEKEERLKAISDLDAHRDRLRKDYEDCLAGVKDLCKKISDVRRKGAQSLQEKLKDALIDLNFLDVQFEIKIDSSDDKITSKGYDEAQFMISTNPGEALRPLDQIASGGELSRIMLALKTVVADRDDISTLIFDEIDAGISGRTAWKVSQKLGELSANHQIICITHLPQIAAMADTHYMIEKGLDGGRTVTSIYALSEKLSEKELGRLLGGDELTEATLLNAREMKQMALDRKKQIKDMRNT</sequence>
<keyword evidence="6" id="KW-0067">ATP-binding</keyword>
<organism evidence="11 12">
    <name type="scientific">Butyrivibrio hungatei</name>
    <dbReference type="NCBI Taxonomy" id="185008"/>
    <lineage>
        <taxon>Bacteria</taxon>
        <taxon>Bacillati</taxon>
        <taxon>Bacillota</taxon>
        <taxon>Clostridia</taxon>
        <taxon>Lachnospirales</taxon>
        <taxon>Lachnospiraceae</taxon>
        <taxon>Butyrivibrio</taxon>
    </lineage>
</organism>
<evidence type="ECO:0000259" key="10">
    <source>
        <dbReference type="Pfam" id="PF02463"/>
    </source>
</evidence>
<dbReference type="InterPro" id="IPR004604">
    <property type="entry name" value="DNA_recomb/repair_RecN"/>
</dbReference>
<reference evidence="12" key="1">
    <citation type="submission" date="2016-10" db="EMBL/GenBank/DDBJ databases">
        <authorList>
            <person name="Varghese N."/>
            <person name="Submissions S."/>
        </authorList>
    </citation>
    <scope>NUCLEOTIDE SEQUENCE [LARGE SCALE GENOMIC DNA]</scope>
    <source>
        <strain evidence="12">XBD2006</strain>
    </source>
</reference>
<dbReference type="PANTHER" id="PTHR11059:SF0">
    <property type="entry name" value="DNA REPAIR PROTEIN RECN"/>
    <property type="match status" value="1"/>
</dbReference>
<dbReference type="EMBL" id="FMUR01000003">
    <property type="protein sequence ID" value="SCX75483.1"/>
    <property type="molecule type" value="Genomic_DNA"/>
</dbReference>
<comment type="similarity">
    <text evidence="2 9">Belongs to the RecN family.</text>
</comment>
<evidence type="ECO:0000256" key="4">
    <source>
        <dbReference type="ARBA" id="ARBA00022741"/>
    </source>
</evidence>
<dbReference type="PANTHER" id="PTHR11059">
    <property type="entry name" value="DNA REPAIR PROTEIN RECN"/>
    <property type="match status" value="1"/>
</dbReference>
<keyword evidence="12" id="KW-1185">Reference proteome</keyword>
<evidence type="ECO:0000256" key="1">
    <source>
        <dbReference type="ARBA" id="ARBA00003618"/>
    </source>
</evidence>
<keyword evidence="7 9" id="KW-0234">DNA repair</keyword>
<evidence type="ECO:0000256" key="9">
    <source>
        <dbReference type="PIRNR" id="PIRNR003128"/>
    </source>
</evidence>
<dbReference type="SUPFAM" id="SSF52540">
    <property type="entry name" value="P-loop containing nucleoside triphosphate hydrolases"/>
    <property type="match status" value="1"/>
</dbReference>
<dbReference type="GO" id="GO:0006310">
    <property type="term" value="P:DNA recombination"/>
    <property type="evidence" value="ECO:0007669"/>
    <property type="project" value="InterPro"/>
</dbReference>
<evidence type="ECO:0000313" key="12">
    <source>
        <dbReference type="Proteomes" id="UP000183047"/>
    </source>
</evidence>
<dbReference type="GO" id="GO:0005524">
    <property type="term" value="F:ATP binding"/>
    <property type="evidence" value="ECO:0007669"/>
    <property type="project" value="UniProtKB-KW"/>
</dbReference>
<gene>
    <name evidence="11" type="ORF">SAMN02910451_00105</name>
</gene>
<evidence type="ECO:0000313" key="11">
    <source>
        <dbReference type="EMBL" id="SCX75483.1"/>
    </source>
</evidence>
<evidence type="ECO:0000256" key="6">
    <source>
        <dbReference type="ARBA" id="ARBA00022840"/>
    </source>
</evidence>
<evidence type="ECO:0000256" key="7">
    <source>
        <dbReference type="ARBA" id="ARBA00023204"/>
    </source>
</evidence>
<dbReference type="GO" id="GO:0006281">
    <property type="term" value="P:DNA repair"/>
    <property type="evidence" value="ECO:0007669"/>
    <property type="project" value="UniProtKB-KW"/>
</dbReference>
<dbReference type="Pfam" id="PF02463">
    <property type="entry name" value="SMC_N"/>
    <property type="match status" value="1"/>
</dbReference>
<dbReference type="OrthoDB" id="9806954at2"/>
<dbReference type="RefSeq" id="WP_074460982.1">
    <property type="nucleotide sequence ID" value="NZ_FMUR01000003.1"/>
</dbReference>
<evidence type="ECO:0000256" key="5">
    <source>
        <dbReference type="ARBA" id="ARBA00022763"/>
    </source>
</evidence>
<keyword evidence="5 9" id="KW-0227">DNA damage</keyword>
<accession>A0A1G5AC97</accession>
<protein>
    <recommendedName>
        <fullName evidence="3 9">DNA repair protein RecN</fullName>
    </recommendedName>
    <alternativeName>
        <fullName evidence="8 9">Recombination protein N</fullName>
    </alternativeName>
</protein>
<dbReference type="PIRSF" id="PIRSF003128">
    <property type="entry name" value="RecN"/>
    <property type="match status" value="1"/>
</dbReference>
<dbReference type="InterPro" id="IPR003395">
    <property type="entry name" value="RecF/RecN/SMC_N"/>
</dbReference>
<dbReference type="Gene3D" id="3.40.50.300">
    <property type="entry name" value="P-loop containing nucleotide triphosphate hydrolases"/>
    <property type="match status" value="2"/>
</dbReference>
<evidence type="ECO:0000256" key="8">
    <source>
        <dbReference type="ARBA" id="ARBA00033408"/>
    </source>
</evidence>